<accession>A0A6C0C9M5</accession>
<sequence>MFNFDIFFQICKYLNNKDKIRLTAISTITDYYKYKLPFGDCVFQKHINRLPFFDNFEYVRCNCVNMRFPKNSKYVFMECNYDCTSDDIVKRIVFPNITHLTLCQRPNDQFYKGRRLSNICYVFSALTIPNTVTHLYFTGTFNSYLPKIPDSVTHLKFGDSFNRSTEDVIPNSVTHLRLGESFDYFHNNIPSSVTHLSVAYNFNKMHTLPHTITYIKIGKYEQYVSIDKYIT</sequence>
<dbReference type="InterPro" id="IPR008615">
    <property type="entry name" value="FNIP"/>
</dbReference>
<dbReference type="PANTHER" id="PTHR32134">
    <property type="entry name" value="FNIP REPEAT-CONTAINING PROTEIN"/>
    <property type="match status" value="1"/>
</dbReference>
<dbReference type="AlphaFoldDB" id="A0A6C0C9M5"/>
<reference evidence="1" key="1">
    <citation type="journal article" date="2020" name="Nature">
        <title>Giant virus diversity and host interactions through global metagenomics.</title>
        <authorList>
            <person name="Schulz F."/>
            <person name="Roux S."/>
            <person name="Paez-Espino D."/>
            <person name="Jungbluth S."/>
            <person name="Walsh D.A."/>
            <person name="Denef V.J."/>
            <person name="McMahon K.D."/>
            <person name="Konstantinidis K.T."/>
            <person name="Eloe-Fadrosh E.A."/>
            <person name="Kyrpides N.C."/>
            <person name="Woyke T."/>
        </authorList>
    </citation>
    <scope>NUCLEOTIDE SEQUENCE</scope>
    <source>
        <strain evidence="1">GVMAG-M-3300020192-26</strain>
    </source>
</reference>
<dbReference type="PANTHER" id="PTHR32134:SF169">
    <property type="entry name" value="FNIP REPEAT-CONTAINING PROTEIN-RELATED"/>
    <property type="match status" value="1"/>
</dbReference>
<proteinExistence type="predicted"/>
<protein>
    <recommendedName>
        <fullName evidence="2">F-box domain-containing protein</fullName>
    </recommendedName>
</protein>
<organism evidence="1">
    <name type="scientific">viral metagenome</name>
    <dbReference type="NCBI Taxonomy" id="1070528"/>
    <lineage>
        <taxon>unclassified sequences</taxon>
        <taxon>metagenomes</taxon>
        <taxon>organismal metagenomes</taxon>
    </lineage>
</organism>
<evidence type="ECO:0000313" key="1">
    <source>
        <dbReference type="EMBL" id="QHT00194.1"/>
    </source>
</evidence>
<dbReference type="EMBL" id="MN739353">
    <property type="protein sequence ID" value="QHT00194.1"/>
    <property type="molecule type" value="Genomic_DNA"/>
</dbReference>
<dbReference type="Pfam" id="PF05725">
    <property type="entry name" value="FNIP"/>
    <property type="match status" value="2"/>
</dbReference>
<evidence type="ECO:0008006" key="2">
    <source>
        <dbReference type="Google" id="ProtNLM"/>
    </source>
</evidence>
<dbReference type="InterPro" id="IPR051251">
    <property type="entry name" value="STK_FNIP-Repeat"/>
</dbReference>
<name>A0A6C0C9M5_9ZZZZ</name>